<protein>
    <submittedName>
        <fullName evidence="1">Non-ribosomal peptide synthetase</fullName>
    </submittedName>
</protein>
<dbReference type="AlphaFoldDB" id="A0A2H6LC21"/>
<keyword evidence="2" id="KW-1185">Reference proteome</keyword>
<name>A0A2H6LC21_9NOSO</name>
<organism evidence="1 2">
    <name type="scientific">Nostoc cycadae WK-1</name>
    <dbReference type="NCBI Taxonomy" id="1861711"/>
    <lineage>
        <taxon>Bacteria</taxon>
        <taxon>Bacillati</taxon>
        <taxon>Cyanobacteriota</taxon>
        <taxon>Cyanophyceae</taxon>
        <taxon>Nostocales</taxon>
        <taxon>Nostocaceae</taxon>
        <taxon>Nostoc</taxon>
    </lineage>
</organism>
<comment type="caution">
    <text evidence="1">The sequence shown here is derived from an EMBL/GenBank/DDBJ whole genome shotgun (WGS) entry which is preliminary data.</text>
</comment>
<gene>
    <name evidence="1" type="ORF">NCWK1_0457</name>
</gene>
<reference evidence="2" key="1">
    <citation type="journal article" date="2018" name="Genome Announc.">
        <title>Draft Genome Sequence of the Nitrogen-Fixing and Hormogonia-Inducing Cyanobacterium Nostoc cycadae Strain WK-1, Isolated from the Coralloid Roots of Cycas revoluta.</title>
        <authorList>
            <person name="Kanesaki Y."/>
            <person name="Hirose M."/>
            <person name="Hirose Y."/>
            <person name="Fujisawa T."/>
            <person name="Nakamura Y."/>
            <person name="Watanabe S."/>
            <person name="Matsunaga S."/>
            <person name="Uchida H."/>
            <person name="Murakami A."/>
        </authorList>
    </citation>
    <scope>NUCLEOTIDE SEQUENCE [LARGE SCALE GENOMIC DNA]</scope>
    <source>
        <strain evidence="2">WK-1</strain>
    </source>
</reference>
<dbReference type="Proteomes" id="UP000236527">
    <property type="component" value="Unassembled WGS sequence"/>
</dbReference>
<sequence length="107" mass="12198">MVKAMSEKFEERSFPEEPEKFYPTQHLKVYQTSDAGQLLICECRHCLTPLSIDVVFLTPQNSKPKPKNKPDTQQDDVMKCPNCGRVPIFLEGCAVQSIDQLPSSPWK</sequence>
<evidence type="ECO:0000313" key="2">
    <source>
        <dbReference type="Proteomes" id="UP000236527"/>
    </source>
</evidence>
<accession>A0A2H6LC21</accession>
<proteinExistence type="predicted"/>
<dbReference type="EMBL" id="BDGE01000008">
    <property type="protein sequence ID" value="GBE90738.1"/>
    <property type="molecule type" value="Genomic_DNA"/>
</dbReference>
<evidence type="ECO:0000313" key="1">
    <source>
        <dbReference type="EMBL" id="GBE90738.1"/>
    </source>
</evidence>